<dbReference type="InterPro" id="IPR018303">
    <property type="entry name" value="ATPase_P-typ_P_site"/>
</dbReference>
<evidence type="ECO:0000259" key="11">
    <source>
        <dbReference type="SMART" id="SM00831"/>
    </source>
</evidence>
<feature type="non-terminal residue" evidence="12">
    <location>
        <position position="771"/>
    </location>
</feature>
<sequence>MNNDFYTQPLPVVFAKLRTNERGLSAEEAARRLKEYGPNKLPEAKADSLAVIFLRQFQSPLIYILLAASAVVFVMGETVDGSIILAVLFFNAIVGTVQEGKAQNTLLALKRFVETKATVLRDGKEIITSDIEIVPGDIIILQEGERVPADARIMLSQNLKVDEAALTGESEQVHKIADALDSDASVDEQRNMIFKGTHIVAGNGRAVVTGTALDTAIGKIAKEITAVESEIPLKANIRYLSRLIIAAVAAISTFLFLVGISSGKTAVEMFTTVVSLSVSIIPEGLPIVMTLVLASGVWRMSKQNALVKKLQAVEALGQARIIAVDKTGTITKNEMVIQRAYVDGKTFDIGGVGYEPKGEVFLNKAAVDAANHPELLFIGKMAAFSANARVMFSEERKEWRISGDPTEAALLVFSQKLGLHKDELLRESPLIAEIPFDYRLKYHATLRQYQADGNRFLSAVGAPEVILELSNKVLREGKELPLSKKGREELESIFLSMSQAGLRVVAVAERRMHTALLTPENVNDLVFVGFLGMKDALRPEVATAMQKAISAGMRVVMITGDHKVTAETIARDAGIYRDGDLILTGRDIDALTEKELSEKLGSVSVFARVTPEHKLRIIEAYKARGEIIAMTGDGVNDAPSLVAADLGVAMGKIGTEVAKEASDIVLLDDNFGSIISAVEEGRGIYKTIKKVILYLFSTSMGEVFTIAGALFMGIPLPLLPAQIIWLNFVTDGFLDVALAMEPKEKGLLSGSFERPKKYLMDKLMAYRMVLM</sequence>
<feature type="transmembrane region" description="Helical" evidence="10">
    <location>
        <begin position="691"/>
        <end position="716"/>
    </location>
</feature>
<evidence type="ECO:0000256" key="6">
    <source>
        <dbReference type="ARBA" id="ARBA00022840"/>
    </source>
</evidence>
<dbReference type="SUPFAM" id="SSF81653">
    <property type="entry name" value="Calcium ATPase, transduction domain A"/>
    <property type="match status" value="1"/>
</dbReference>
<evidence type="ECO:0000256" key="4">
    <source>
        <dbReference type="ARBA" id="ARBA00022692"/>
    </source>
</evidence>
<keyword evidence="5" id="KW-0547">Nucleotide-binding</keyword>
<dbReference type="InterPro" id="IPR008250">
    <property type="entry name" value="ATPase_P-typ_transduc_dom_A_sf"/>
</dbReference>
<dbReference type="PRINTS" id="PR00120">
    <property type="entry name" value="HATPASE"/>
</dbReference>
<comment type="similarity">
    <text evidence="2">Belongs to the cation transport ATPase (P-type) (TC 3.A.3) family. Type IIA subfamily.</text>
</comment>
<dbReference type="Pfam" id="PF00689">
    <property type="entry name" value="Cation_ATPase_C"/>
    <property type="match status" value="1"/>
</dbReference>
<dbReference type="Gene3D" id="3.40.50.1000">
    <property type="entry name" value="HAD superfamily/HAD-like"/>
    <property type="match status" value="1"/>
</dbReference>
<accession>A0A1G2LHM8</accession>
<dbReference type="InterPro" id="IPR004014">
    <property type="entry name" value="ATPase_P-typ_cation-transptr_N"/>
</dbReference>
<dbReference type="Gene3D" id="1.20.1110.10">
    <property type="entry name" value="Calcium-transporting ATPase, transmembrane domain"/>
    <property type="match status" value="1"/>
</dbReference>
<dbReference type="GO" id="GO:0005886">
    <property type="term" value="C:plasma membrane"/>
    <property type="evidence" value="ECO:0007669"/>
    <property type="project" value="UniProtKB-SubCell"/>
</dbReference>
<evidence type="ECO:0000256" key="2">
    <source>
        <dbReference type="ARBA" id="ARBA00005675"/>
    </source>
</evidence>
<evidence type="ECO:0000256" key="1">
    <source>
        <dbReference type="ARBA" id="ARBA00004651"/>
    </source>
</evidence>
<dbReference type="SUPFAM" id="SSF81665">
    <property type="entry name" value="Calcium ATPase, transmembrane domain M"/>
    <property type="match status" value="1"/>
</dbReference>
<keyword evidence="9 10" id="KW-0472">Membrane</keyword>
<dbReference type="AlphaFoldDB" id="A0A1G2LHM8"/>
<evidence type="ECO:0000256" key="8">
    <source>
        <dbReference type="ARBA" id="ARBA00022989"/>
    </source>
</evidence>
<feature type="domain" description="Cation-transporting P-type ATPase N-terminal" evidence="11">
    <location>
        <begin position="4"/>
        <end position="77"/>
    </location>
</feature>
<dbReference type="InterPro" id="IPR059000">
    <property type="entry name" value="ATPase_P-type_domA"/>
</dbReference>
<evidence type="ECO:0000313" key="13">
    <source>
        <dbReference type="Proteomes" id="UP000179052"/>
    </source>
</evidence>
<dbReference type="Pfam" id="PF00122">
    <property type="entry name" value="E1-E2_ATPase"/>
    <property type="match status" value="1"/>
</dbReference>
<comment type="caution">
    <text evidence="12">The sequence shown here is derived from an EMBL/GenBank/DDBJ whole genome shotgun (WGS) entry which is preliminary data.</text>
</comment>
<dbReference type="PRINTS" id="PR00119">
    <property type="entry name" value="CATATPASE"/>
</dbReference>
<feature type="transmembrane region" description="Helical" evidence="10">
    <location>
        <begin position="61"/>
        <end position="94"/>
    </location>
</feature>
<dbReference type="SFLD" id="SFLDF00027">
    <property type="entry name" value="p-type_atpase"/>
    <property type="match status" value="1"/>
</dbReference>
<dbReference type="InterPro" id="IPR050510">
    <property type="entry name" value="Cation_transp_ATPase_P-type"/>
</dbReference>
<comment type="subcellular location">
    <subcellularLocation>
        <location evidence="1">Cell membrane</location>
        <topology evidence="1">Multi-pass membrane protein</topology>
    </subcellularLocation>
</comment>
<dbReference type="SUPFAM" id="SSF56784">
    <property type="entry name" value="HAD-like"/>
    <property type="match status" value="1"/>
</dbReference>
<name>A0A1G2LHM8_9BACT</name>
<dbReference type="PANTHER" id="PTHR43294:SF21">
    <property type="entry name" value="CATION TRANSPORTING ATPASE"/>
    <property type="match status" value="1"/>
</dbReference>
<reference evidence="12 13" key="1">
    <citation type="journal article" date="2016" name="Nat. Commun.">
        <title>Thousands of microbial genomes shed light on interconnected biogeochemical processes in an aquifer system.</title>
        <authorList>
            <person name="Anantharaman K."/>
            <person name="Brown C.T."/>
            <person name="Hug L.A."/>
            <person name="Sharon I."/>
            <person name="Castelle C.J."/>
            <person name="Probst A.J."/>
            <person name="Thomas B.C."/>
            <person name="Singh A."/>
            <person name="Wilkins M.J."/>
            <person name="Karaoz U."/>
            <person name="Brodie E.L."/>
            <person name="Williams K.H."/>
            <person name="Hubbard S.S."/>
            <person name="Banfield J.F."/>
        </authorList>
    </citation>
    <scope>NUCLEOTIDE SEQUENCE [LARGE SCALE GENOMIC DNA]</scope>
</reference>
<protein>
    <recommendedName>
        <fullName evidence="11">Cation-transporting P-type ATPase N-terminal domain-containing protein</fullName>
    </recommendedName>
</protein>
<dbReference type="InterPro" id="IPR023299">
    <property type="entry name" value="ATPase_P-typ_cyto_dom_N"/>
</dbReference>
<feature type="transmembrane region" description="Helical" evidence="10">
    <location>
        <begin position="239"/>
        <end position="260"/>
    </location>
</feature>
<dbReference type="Pfam" id="PF13246">
    <property type="entry name" value="Cation_ATPase"/>
    <property type="match status" value="1"/>
</dbReference>
<dbReference type="SFLD" id="SFLDG00002">
    <property type="entry name" value="C1.7:_P-type_atpase_like"/>
    <property type="match status" value="1"/>
</dbReference>
<dbReference type="SFLD" id="SFLDS00003">
    <property type="entry name" value="Haloacid_Dehalogenase"/>
    <property type="match status" value="1"/>
</dbReference>
<evidence type="ECO:0000256" key="3">
    <source>
        <dbReference type="ARBA" id="ARBA00022475"/>
    </source>
</evidence>
<dbReference type="PROSITE" id="PS00154">
    <property type="entry name" value="ATPASE_E1_E2"/>
    <property type="match status" value="1"/>
</dbReference>
<keyword evidence="6" id="KW-0067">ATP-binding</keyword>
<evidence type="ECO:0000256" key="9">
    <source>
        <dbReference type="ARBA" id="ARBA00023136"/>
    </source>
</evidence>
<dbReference type="STRING" id="1802283.A3H71_00885"/>
<dbReference type="InterPro" id="IPR044492">
    <property type="entry name" value="P_typ_ATPase_HD_dom"/>
</dbReference>
<dbReference type="Gene3D" id="2.70.150.10">
    <property type="entry name" value="Calcium-transporting ATPase, cytoplasmic transduction domain A"/>
    <property type="match status" value="1"/>
</dbReference>
<keyword evidence="7" id="KW-1278">Translocase</keyword>
<gene>
    <name evidence="12" type="ORF">A3H71_00885</name>
</gene>
<dbReference type="SMART" id="SM00831">
    <property type="entry name" value="Cation_ATPase_N"/>
    <property type="match status" value="1"/>
</dbReference>
<feature type="transmembrane region" description="Helical" evidence="10">
    <location>
        <begin position="280"/>
        <end position="298"/>
    </location>
</feature>
<evidence type="ECO:0000256" key="5">
    <source>
        <dbReference type="ARBA" id="ARBA00022741"/>
    </source>
</evidence>
<dbReference type="EMBL" id="MHQV01000031">
    <property type="protein sequence ID" value="OHA10332.1"/>
    <property type="molecule type" value="Genomic_DNA"/>
</dbReference>
<dbReference type="InterPro" id="IPR023298">
    <property type="entry name" value="ATPase_P-typ_TM_dom_sf"/>
</dbReference>
<dbReference type="Gene3D" id="3.40.1110.10">
    <property type="entry name" value="Calcium-transporting ATPase, cytoplasmic domain N"/>
    <property type="match status" value="1"/>
</dbReference>
<organism evidence="12 13">
    <name type="scientific">Candidatus Sungbacteria bacterium RIFCSPLOWO2_02_FULL_48_13b</name>
    <dbReference type="NCBI Taxonomy" id="1802283"/>
    <lineage>
        <taxon>Bacteria</taxon>
        <taxon>Candidatus Sungiibacteriota</taxon>
    </lineage>
</organism>
<dbReference type="GO" id="GO:0016887">
    <property type="term" value="F:ATP hydrolysis activity"/>
    <property type="evidence" value="ECO:0007669"/>
    <property type="project" value="InterPro"/>
</dbReference>
<dbReference type="GO" id="GO:0005524">
    <property type="term" value="F:ATP binding"/>
    <property type="evidence" value="ECO:0007669"/>
    <property type="project" value="UniProtKB-KW"/>
</dbReference>
<keyword evidence="3" id="KW-1003">Cell membrane</keyword>
<dbReference type="Pfam" id="PF00690">
    <property type="entry name" value="Cation_ATPase_N"/>
    <property type="match status" value="1"/>
</dbReference>
<dbReference type="SUPFAM" id="SSF81660">
    <property type="entry name" value="Metal cation-transporting ATPase, ATP-binding domain N"/>
    <property type="match status" value="1"/>
</dbReference>
<dbReference type="PANTHER" id="PTHR43294">
    <property type="entry name" value="SODIUM/POTASSIUM-TRANSPORTING ATPASE SUBUNIT ALPHA"/>
    <property type="match status" value="1"/>
</dbReference>
<keyword evidence="4 10" id="KW-0812">Transmembrane</keyword>
<evidence type="ECO:0000256" key="10">
    <source>
        <dbReference type="SAM" id="Phobius"/>
    </source>
</evidence>
<keyword evidence="8 10" id="KW-1133">Transmembrane helix</keyword>
<evidence type="ECO:0000313" key="12">
    <source>
        <dbReference type="EMBL" id="OHA10332.1"/>
    </source>
</evidence>
<dbReference type="InterPro" id="IPR006068">
    <property type="entry name" value="ATPase_P-typ_cation-transptr_C"/>
</dbReference>
<dbReference type="InterPro" id="IPR023214">
    <property type="entry name" value="HAD_sf"/>
</dbReference>
<dbReference type="Proteomes" id="UP000179052">
    <property type="component" value="Unassembled WGS sequence"/>
</dbReference>
<dbReference type="InterPro" id="IPR001757">
    <property type="entry name" value="P_typ_ATPase"/>
</dbReference>
<dbReference type="InterPro" id="IPR036412">
    <property type="entry name" value="HAD-like_sf"/>
</dbReference>
<proteinExistence type="inferred from homology"/>
<dbReference type="NCBIfam" id="TIGR01494">
    <property type="entry name" value="ATPase_P-type"/>
    <property type="match status" value="2"/>
</dbReference>
<evidence type="ECO:0000256" key="7">
    <source>
        <dbReference type="ARBA" id="ARBA00022967"/>
    </source>
</evidence>